<proteinExistence type="predicted"/>
<gene>
    <name evidence="1" type="ORF">GAN75_22785</name>
</gene>
<comment type="caution">
    <text evidence="1">The sequence shown here is derived from an EMBL/GenBank/DDBJ whole genome shotgun (WGS) entry which is preliminary data.</text>
</comment>
<sequence length="286" mass="33720">MIVFIEKLNSEVLRSIERIESRDTDVLKKSLEASRVLGEAFDRLKQYIIGYRFQNDDEEITFFKEIKPRLFCRLIYYRKLYNIEMNRPVGSIEAQREYLDAHVRAINAYTQKCLDFIRYFRSGATHLDSLYFLRGQTDTEQYLETFYYELDPQFSTNADFKVAKILANDMLSVYLMGELESLESTNHRNMVLPLPDVRPTWQDSKTDLTELIYLLDSKGCFGNVPLTQLASYISNAFNVHLDMNLSRTFCDMKIRNNPTPWLDKAKEALLKRMQTWKRNKKNGNSE</sequence>
<dbReference type="Pfam" id="PF09357">
    <property type="entry name" value="RteC"/>
    <property type="match status" value="1"/>
</dbReference>
<dbReference type="EMBL" id="WCRW01000021">
    <property type="protein sequence ID" value="KAB4451582.1"/>
    <property type="molecule type" value="Genomic_DNA"/>
</dbReference>
<dbReference type="AlphaFoldDB" id="A0A7J5JKK0"/>
<evidence type="ECO:0000313" key="2">
    <source>
        <dbReference type="Proteomes" id="UP000436825"/>
    </source>
</evidence>
<evidence type="ECO:0000313" key="1">
    <source>
        <dbReference type="EMBL" id="KAB4451582.1"/>
    </source>
</evidence>
<organism evidence="1 2">
    <name type="scientific">Bacteroides thetaiotaomicron</name>
    <dbReference type="NCBI Taxonomy" id="818"/>
    <lineage>
        <taxon>Bacteria</taxon>
        <taxon>Pseudomonadati</taxon>
        <taxon>Bacteroidota</taxon>
        <taxon>Bacteroidia</taxon>
        <taxon>Bacteroidales</taxon>
        <taxon>Bacteroidaceae</taxon>
        <taxon>Bacteroides</taxon>
    </lineage>
</organism>
<dbReference type="Proteomes" id="UP000436825">
    <property type="component" value="Unassembled WGS sequence"/>
</dbReference>
<accession>A0A7J5JKK0</accession>
<protein>
    <submittedName>
        <fullName evidence="1">RteC protein</fullName>
    </submittedName>
</protein>
<name>A0A7J5JKK0_BACT4</name>
<dbReference type="InterPro" id="IPR018534">
    <property type="entry name" value="Tet_reg_excision_RteC"/>
</dbReference>
<reference evidence="1 2" key="1">
    <citation type="journal article" date="2019" name="Nat. Med.">
        <title>A library of human gut bacterial isolates paired with longitudinal multiomics data enables mechanistic microbiome research.</title>
        <authorList>
            <person name="Poyet M."/>
            <person name="Groussin M."/>
            <person name="Gibbons S.M."/>
            <person name="Avila-Pacheco J."/>
            <person name="Jiang X."/>
            <person name="Kearney S.M."/>
            <person name="Perrotta A.R."/>
            <person name="Berdy B."/>
            <person name="Zhao S."/>
            <person name="Lieberman T.D."/>
            <person name="Swanson P.K."/>
            <person name="Smith M."/>
            <person name="Roesemann S."/>
            <person name="Alexander J.E."/>
            <person name="Rich S.A."/>
            <person name="Livny J."/>
            <person name="Vlamakis H."/>
            <person name="Clish C."/>
            <person name="Bullock K."/>
            <person name="Deik A."/>
            <person name="Scott J."/>
            <person name="Pierce K.A."/>
            <person name="Xavier R.J."/>
            <person name="Alm E.J."/>
        </authorList>
    </citation>
    <scope>NUCLEOTIDE SEQUENCE [LARGE SCALE GENOMIC DNA]</scope>
    <source>
        <strain evidence="1 2">BIOML-A160</strain>
    </source>
</reference>